<dbReference type="SUPFAM" id="SSF75304">
    <property type="entry name" value="Amidase signature (AS) enzymes"/>
    <property type="match status" value="1"/>
</dbReference>
<dbReference type="Proteomes" id="UP000266272">
    <property type="component" value="Unassembled WGS sequence"/>
</dbReference>
<dbReference type="PANTHER" id="PTHR46072:SF11">
    <property type="entry name" value="AMIDASE-RELATED"/>
    <property type="match status" value="1"/>
</dbReference>
<dbReference type="Pfam" id="PF01425">
    <property type="entry name" value="Amidase"/>
    <property type="match status" value="1"/>
</dbReference>
<dbReference type="AlphaFoldDB" id="A0A395P1D4"/>
<sequence>MSGKTNWIKVSADAQARLINSIPVKWRIAPDKMPPKSRLDVTGFPAESGILTQHELDITESFATDIVRKLIAGEWTSQEVTIAFCKRAAIAHQLTNCLTVVMFGDAIKRAKEVDEHFAATGKILGPLHGLPISLKDCFNIRGYPTSVGFTAWALDPVQTESTVVTLLKKAGAVFYVKTNVPTAMMFAESVNNCYGRTVNPFNRNLTSGGSSGGEAALIAMRGSCLGVGTDIGGSLRIPAACVGLYAIRPSYGRSPHFDARTALAGQESISSVNGPISRSLADLKLWMETIISMEPWLQDPKALELPYRAISLPHKLKLAVLWDNGMVTPTPPVTRALKSVVNTLKVKGYEIVDWPSKDHSEAAIICKKFFLADGGKSVSKVLQKTGEPWRPELSDYKRATDMDVYDLWQLQKERTILQANYLKRMVEAGIDAILGPTTAYVAPKNGELGTVSYTNVFSVLDYSSVSFPSGLKADKDLDKRLVDYIPLSDMDTLTQEQYSPVDVHGLSISLQLTAKRLQEEKLLAMVEKIGEDLVW</sequence>
<keyword evidence="4" id="KW-0378">Hydrolase</keyword>
<feature type="domain" description="Amidase" evidence="7">
    <location>
        <begin position="79"/>
        <end position="523"/>
    </location>
</feature>
<feature type="binding site" evidence="6">
    <location>
        <position position="184"/>
    </location>
    <ligand>
        <name>substrate</name>
    </ligand>
</feature>
<accession>A0A395P1D4</accession>
<proteinExistence type="inferred from homology"/>
<evidence type="ECO:0000256" key="6">
    <source>
        <dbReference type="PIRSR" id="PIRSR001221-2"/>
    </source>
</evidence>
<dbReference type="PANTHER" id="PTHR46072">
    <property type="entry name" value="AMIDASE-RELATED-RELATED"/>
    <property type="match status" value="1"/>
</dbReference>
<evidence type="ECO:0000256" key="2">
    <source>
        <dbReference type="ARBA" id="ARBA00009199"/>
    </source>
</evidence>
<dbReference type="EMBL" id="PXOA01000004">
    <property type="protein sequence ID" value="RFU82170.1"/>
    <property type="molecule type" value="Genomic_DNA"/>
</dbReference>
<feature type="binding site" evidence="6">
    <location>
        <position position="210"/>
    </location>
    <ligand>
        <name>substrate</name>
    </ligand>
</feature>
<dbReference type="PIRSF" id="PIRSF001221">
    <property type="entry name" value="Amidase_fungi"/>
    <property type="match status" value="1"/>
</dbReference>
<evidence type="ECO:0000256" key="3">
    <source>
        <dbReference type="ARBA" id="ARBA00012922"/>
    </source>
</evidence>
<comment type="catalytic activity">
    <reaction evidence="1">
        <text>a monocarboxylic acid amide + H2O = a monocarboxylate + NH4(+)</text>
        <dbReference type="Rhea" id="RHEA:12020"/>
        <dbReference type="ChEBI" id="CHEBI:15377"/>
        <dbReference type="ChEBI" id="CHEBI:28938"/>
        <dbReference type="ChEBI" id="CHEBI:35757"/>
        <dbReference type="ChEBI" id="CHEBI:83628"/>
        <dbReference type="EC" id="3.5.1.4"/>
    </reaction>
</comment>
<organism evidence="8 9">
    <name type="scientific">Trichoderma arundinaceum</name>
    <dbReference type="NCBI Taxonomy" id="490622"/>
    <lineage>
        <taxon>Eukaryota</taxon>
        <taxon>Fungi</taxon>
        <taxon>Dikarya</taxon>
        <taxon>Ascomycota</taxon>
        <taxon>Pezizomycotina</taxon>
        <taxon>Sordariomycetes</taxon>
        <taxon>Hypocreomycetidae</taxon>
        <taxon>Hypocreales</taxon>
        <taxon>Hypocreaceae</taxon>
        <taxon>Trichoderma</taxon>
    </lineage>
</organism>
<dbReference type="OrthoDB" id="6428749at2759"/>
<evidence type="ECO:0000313" key="8">
    <source>
        <dbReference type="EMBL" id="RFU82170.1"/>
    </source>
</evidence>
<gene>
    <name evidence="8" type="ORF">TARUN_3</name>
</gene>
<dbReference type="InterPro" id="IPR036928">
    <property type="entry name" value="AS_sf"/>
</dbReference>
<reference evidence="8 9" key="1">
    <citation type="journal article" date="2018" name="PLoS Pathog.">
        <title>Evolution of structural diversity of trichothecenes, a family of toxins produced by plant pathogenic and entomopathogenic fungi.</title>
        <authorList>
            <person name="Proctor R.H."/>
            <person name="McCormick S.P."/>
            <person name="Kim H.S."/>
            <person name="Cardoza R.E."/>
            <person name="Stanley A.M."/>
            <person name="Lindo L."/>
            <person name="Kelly A."/>
            <person name="Brown D.W."/>
            <person name="Lee T."/>
            <person name="Vaughan M.M."/>
            <person name="Alexander N.J."/>
            <person name="Busman M."/>
            <person name="Gutierrez S."/>
        </authorList>
    </citation>
    <scope>NUCLEOTIDE SEQUENCE [LARGE SCALE GENOMIC DNA]</scope>
    <source>
        <strain evidence="8 9">IBT 40837</strain>
    </source>
</reference>
<evidence type="ECO:0000256" key="5">
    <source>
        <dbReference type="PIRSR" id="PIRSR001221-1"/>
    </source>
</evidence>
<comment type="similarity">
    <text evidence="2">Belongs to the amidase family.</text>
</comment>
<evidence type="ECO:0000256" key="4">
    <source>
        <dbReference type="ARBA" id="ARBA00022801"/>
    </source>
</evidence>
<evidence type="ECO:0000313" key="9">
    <source>
        <dbReference type="Proteomes" id="UP000266272"/>
    </source>
</evidence>
<dbReference type="InterPro" id="IPR023631">
    <property type="entry name" value="Amidase_dom"/>
</dbReference>
<feature type="binding site" evidence="6">
    <location>
        <begin position="231"/>
        <end position="234"/>
    </location>
    <ligand>
        <name>substrate</name>
    </ligand>
</feature>
<keyword evidence="9" id="KW-1185">Reference proteome</keyword>
<dbReference type="PROSITE" id="PS00571">
    <property type="entry name" value="AMIDASES"/>
    <property type="match status" value="1"/>
</dbReference>
<dbReference type="Gene3D" id="3.90.1300.10">
    <property type="entry name" value="Amidase signature (AS) domain"/>
    <property type="match status" value="1"/>
</dbReference>
<dbReference type="InterPro" id="IPR020556">
    <property type="entry name" value="Amidase_CS"/>
</dbReference>
<feature type="active site" description="Charge relay system" evidence="5">
    <location>
        <position position="210"/>
    </location>
</feature>
<feature type="active site" description="Acyl-ester intermediate" evidence="5">
    <location>
        <position position="234"/>
    </location>
</feature>
<protein>
    <recommendedName>
        <fullName evidence="3">amidase</fullName>
        <ecNumber evidence="3">3.5.1.4</ecNumber>
    </recommendedName>
</protein>
<dbReference type="STRING" id="490622.A0A395P1D4"/>
<comment type="caution">
    <text evidence="8">The sequence shown here is derived from an EMBL/GenBank/DDBJ whole genome shotgun (WGS) entry which is preliminary data.</text>
</comment>
<dbReference type="GO" id="GO:0004040">
    <property type="term" value="F:amidase activity"/>
    <property type="evidence" value="ECO:0007669"/>
    <property type="project" value="UniProtKB-EC"/>
</dbReference>
<evidence type="ECO:0000259" key="7">
    <source>
        <dbReference type="Pfam" id="PF01425"/>
    </source>
</evidence>
<name>A0A395P1D4_TRIAR</name>
<dbReference type="EC" id="3.5.1.4" evidence="3"/>
<evidence type="ECO:0000256" key="1">
    <source>
        <dbReference type="ARBA" id="ARBA00001311"/>
    </source>
</evidence>
<feature type="active site" description="Charge relay system" evidence="5">
    <location>
        <position position="135"/>
    </location>
</feature>